<evidence type="ECO:0000256" key="4">
    <source>
        <dbReference type="ARBA" id="ARBA00023002"/>
    </source>
</evidence>
<dbReference type="Gene3D" id="3.60.130.10">
    <property type="entry name" value="Clavaminate synthase-like"/>
    <property type="match status" value="1"/>
</dbReference>
<dbReference type="EMBL" id="UINC01001227">
    <property type="protein sequence ID" value="SUZ74923.1"/>
    <property type="molecule type" value="Genomic_DNA"/>
</dbReference>
<dbReference type="InterPro" id="IPR051323">
    <property type="entry name" value="AtsK-like"/>
</dbReference>
<evidence type="ECO:0000256" key="2">
    <source>
        <dbReference type="ARBA" id="ARBA00022723"/>
    </source>
</evidence>
<gene>
    <name evidence="7" type="ORF">METZ01_LOCUS27777</name>
</gene>
<keyword evidence="5" id="KW-0408">Iron</keyword>
<feature type="domain" description="TauD/TfdA-like" evidence="6">
    <location>
        <begin position="7"/>
        <end position="266"/>
    </location>
</feature>
<dbReference type="InterPro" id="IPR042098">
    <property type="entry name" value="TauD-like_sf"/>
</dbReference>
<reference evidence="7" key="1">
    <citation type="submission" date="2018-05" db="EMBL/GenBank/DDBJ databases">
        <authorList>
            <person name="Lanie J.A."/>
            <person name="Ng W.-L."/>
            <person name="Kazmierczak K.M."/>
            <person name="Andrzejewski T.M."/>
            <person name="Davidsen T.M."/>
            <person name="Wayne K.J."/>
            <person name="Tettelin H."/>
            <person name="Glass J.I."/>
            <person name="Rusch D."/>
            <person name="Podicherti R."/>
            <person name="Tsui H.-C.T."/>
            <person name="Winkler M.E."/>
        </authorList>
    </citation>
    <scope>NUCLEOTIDE SEQUENCE</scope>
</reference>
<evidence type="ECO:0000256" key="1">
    <source>
        <dbReference type="ARBA" id="ARBA00005896"/>
    </source>
</evidence>
<dbReference type="GO" id="GO:0005737">
    <property type="term" value="C:cytoplasm"/>
    <property type="evidence" value="ECO:0007669"/>
    <property type="project" value="TreeGrafter"/>
</dbReference>
<dbReference type="SUPFAM" id="SSF51197">
    <property type="entry name" value="Clavaminate synthase-like"/>
    <property type="match status" value="1"/>
</dbReference>
<evidence type="ECO:0000259" key="6">
    <source>
        <dbReference type="Pfam" id="PF02668"/>
    </source>
</evidence>
<evidence type="ECO:0000256" key="5">
    <source>
        <dbReference type="ARBA" id="ARBA00023004"/>
    </source>
</evidence>
<organism evidence="7">
    <name type="scientific">marine metagenome</name>
    <dbReference type="NCBI Taxonomy" id="408172"/>
    <lineage>
        <taxon>unclassified sequences</taxon>
        <taxon>metagenomes</taxon>
        <taxon>ecological metagenomes</taxon>
    </lineage>
</organism>
<dbReference type="PANTHER" id="PTHR30468">
    <property type="entry name" value="ALPHA-KETOGLUTARATE-DEPENDENT SULFONATE DIOXYGENASE"/>
    <property type="match status" value="1"/>
</dbReference>
<comment type="similarity">
    <text evidence="1">Belongs to the TfdA dioxygenase family.</text>
</comment>
<evidence type="ECO:0000313" key="7">
    <source>
        <dbReference type="EMBL" id="SUZ74923.1"/>
    </source>
</evidence>
<dbReference type="InterPro" id="IPR003819">
    <property type="entry name" value="TauD/TfdA-like"/>
</dbReference>
<keyword evidence="3" id="KW-0223">Dioxygenase</keyword>
<dbReference type="AlphaFoldDB" id="A0A381QB88"/>
<proteinExistence type="inferred from homology"/>
<dbReference type="PANTHER" id="PTHR30468:SF1">
    <property type="entry name" value="ALPHA-KETOGLUTARATE-DEPENDENT SULFONATE DIOXYGENASE"/>
    <property type="match status" value="1"/>
</dbReference>
<sequence length="273" mass="31180">MGTKPTIEKVTGTLGAEISNIDIGSPLDDSTLEWLKHEFVENKVLFFRDQHLTSEQHVAFSGYFGDVLDVHPWSASKADFKNIMLIYNAAAAGWHSDETWREETPLGSVLYGRSVPEYGGDTVFADMERVYDDLSDDVQENLDGLYAVHDHISHRRRMRAIGKSEEQIDAWRREFPEVRHPIVRTHPVTGRKSLFVNGGFTDRVDGMDADESKELLASLYALVAKPQYQCRFRWQTRSVAFWDNRSVQHYGVPDFGDQERLMERVTIGGDRPA</sequence>
<accession>A0A381QB88</accession>
<dbReference type="GO" id="GO:0000908">
    <property type="term" value="F:taurine dioxygenase activity"/>
    <property type="evidence" value="ECO:0007669"/>
    <property type="project" value="TreeGrafter"/>
</dbReference>
<dbReference type="GO" id="GO:0046872">
    <property type="term" value="F:metal ion binding"/>
    <property type="evidence" value="ECO:0007669"/>
    <property type="project" value="UniProtKB-KW"/>
</dbReference>
<keyword evidence="2" id="KW-0479">Metal-binding</keyword>
<keyword evidence="4" id="KW-0560">Oxidoreductase</keyword>
<dbReference type="GO" id="GO:0006790">
    <property type="term" value="P:sulfur compound metabolic process"/>
    <property type="evidence" value="ECO:0007669"/>
    <property type="project" value="TreeGrafter"/>
</dbReference>
<name>A0A381QB88_9ZZZZ</name>
<dbReference type="Pfam" id="PF02668">
    <property type="entry name" value="TauD"/>
    <property type="match status" value="1"/>
</dbReference>
<evidence type="ECO:0000256" key="3">
    <source>
        <dbReference type="ARBA" id="ARBA00022964"/>
    </source>
</evidence>
<protein>
    <recommendedName>
        <fullName evidence="6">TauD/TfdA-like domain-containing protein</fullName>
    </recommendedName>
</protein>